<feature type="coiled-coil region" evidence="1">
    <location>
        <begin position="17"/>
        <end position="48"/>
    </location>
</feature>
<dbReference type="EMBL" id="AOMF01000159">
    <property type="protein sequence ID" value="EMA52177.1"/>
    <property type="molecule type" value="Genomic_DNA"/>
</dbReference>
<evidence type="ECO:0000313" key="3">
    <source>
        <dbReference type="Proteomes" id="UP000011680"/>
    </source>
</evidence>
<accession>M0N2K7</accession>
<dbReference type="OrthoDB" id="6529at2249"/>
<dbReference type="AlphaFoldDB" id="M0N2K7"/>
<organism evidence="2 3">
    <name type="scientific">Halococcus thailandensis JCM 13552</name>
    <dbReference type="NCBI Taxonomy" id="1227457"/>
    <lineage>
        <taxon>Archaea</taxon>
        <taxon>Methanobacteriati</taxon>
        <taxon>Methanobacteriota</taxon>
        <taxon>Stenosarchaea group</taxon>
        <taxon>Halobacteria</taxon>
        <taxon>Halobacteriales</taxon>
        <taxon>Halococcaceae</taxon>
        <taxon>Halococcus</taxon>
    </lineage>
</organism>
<proteinExistence type="predicted"/>
<dbReference type="Proteomes" id="UP000011680">
    <property type="component" value="Unassembled WGS sequence"/>
</dbReference>
<evidence type="ECO:0000313" key="2">
    <source>
        <dbReference type="EMBL" id="EMA52177.1"/>
    </source>
</evidence>
<dbReference type="STRING" id="1227457.C451_12752"/>
<sequence>MEVLSKEMIQSGESYRLAEELGTKKKALQEIEENKEEISLDISEILAEWSDDTLFNEFEKESALFIENMLQRLRNEPSDAEMPSSINDILEILGPKLPGRTDEVRSKRAEIILSAFDFLRQNETANRNEIGQILLERYPNVLSGETSEFERHWVNYIRDSLADLPRIEQPARGAAQLWRYIPSDLAEKLRIDDVNEWILDLDDVPAGSKKSIEHQQAMIQKSYNYIRDVGKADKDDIKAALPDYTAHYQRFNGFWSYCLREALAEADDIESPVSGHQYWYYIGGDDGELEDELNIEIDDWVLNEDIPGEQHTKKQRQSLLQFAYNYVKASGEARKMDVEQHFKSTIPEQTGKYNTFDGLWSYLLKDGISNAPSITVHKSGKSGPATYKYVGK</sequence>
<keyword evidence="3" id="KW-1185">Reference proteome</keyword>
<keyword evidence="1" id="KW-0175">Coiled coil</keyword>
<dbReference type="RefSeq" id="WP_007741037.1">
    <property type="nucleotide sequence ID" value="NZ_AOMF01000159.1"/>
</dbReference>
<name>M0N2K7_9EURY</name>
<reference evidence="2 3" key="1">
    <citation type="journal article" date="2014" name="PLoS Genet.">
        <title>Phylogenetically driven sequencing of extremely halophilic archaea reveals strategies for static and dynamic osmo-response.</title>
        <authorList>
            <person name="Becker E.A."/>
            <person name="Seitzer P.M."/>
            <person name="Tritt A."/>
            <person name="Larsen D."/>
            <person name="Krusor M."/>
            <person name="Yao A.I."/>
            <person name="Wu D."/>
            <person name="Madern D."/>
            <person name="Eisen J.A."/>
            <person name="Darling A.E."/>
            <person name="Facciotti M.T."/>
        </authorList>
    </citation>
    <scope>NUCLEOTIDE SEQUENCE [LARGE SCALE GENOMIC DNA]</scope>
    <source>
        <strain evidence="2 3">JCM 13552</strain>
    </source>
</reference>
<evidence type="ECO:0000256" key="1">
    <source>
        <dbReference type="SAM" id="Coils"/>
    </source>
</evidence>
<protein>
    <submittedName>
        <fullName evidence="2">Uncharacterized protein</fullName>
    </submittedName>
</protein>
<comment type="caution">
    <text evidence="2">The sequence shown here is derived from an EMBL/GenBank/DDBJ whole genome shotgun (WGS) entry which is preliminary data.</text>
</comment>
<dbReference type="PATRIC" id="fig|1227457.3.peg.2424"/>
<gene>
    <name evidence="2" type="ORF">C451_12752</name>
</gene>